<dbReference type="AlphaFoldDB" id="W9S7I9"/>
<keyword evidence="1" id="KW-1133">Transmembrane helix</keyword>
<dbReference type="Proteomes" id="UP000030645">
    <property type="component" value="Unassembled WGS sequence"/>
</dbReference>
<evidence type="ECO:0000256" key="1">
    <source>
        <dbReference type="SAM" id="Phobius"/>
    </source>
</evidence>
<keyword evidence="1" id="KW-0472">Membrane</keyword>
<evidence type="ECO:0000313" key="2">
    <source>
        <dbReference type="EMBL" id="EXC19372.1"/>
    </source>
</evidence>
<accession>W9S7I9</accession>
<evidence type="ECO:0000313" key="3">
    <source>
        <dbReference type="Proteomes" id="UP000030645"/>
    </source>
</evidence>
<organism evidence="2 3">
    <name type="scientific">Morus notabilis</name>
    <dbReference type="NCBI Taxonomy" id="981085"/>
    <lineage>
        <taxon>Eukaryota</taxon>
        <taxon>Viridiplantae</taxon>
        <taxon>Streptophyta</taxon>
        <taxon>Embryophyta</taxon>
        <taxon>Tracheophyta</taxon>
        <taxon>Spermatophyta</taxon>
        <taxon>Magnoliopsida</taxon>
        <taxon>eudicotyledons</taxon>
        <taxon>Gunneridae</taxon>
        <taxon>Pentapetalae</taxon>
        <taxon>rosids</taxon>
        <taxon>fabids</taxon>
        <taxon>Rosales</taxon>
        <taxon>Moraceae</taxon>
        <taxon>Moreae</taxon>
        <taxon>Morus</taxon>
    </lineage>
</organism>
<proteinExistence type="predicted"/>
<protein>
    <submittedName>
        <fullName evidence="2">Uncharacterized protein</fullName>
    </submittedName>
</protein>
<feature type="transmembrane region" description="Helical" evidence="1">
    <location>
        <begin position="51"/>
        <end position="72"/>
    </location>
</feature>
<sequence>MGGRAAAAATGIGGKEREILQERERKHQGKMKMKKIGYIRNGTSKDGGLNILQRTGFGLMLFVVAMLVAALVERKRLATSATGSNRFHGS</sequence>
<dbReference type="EMBL" id="KE345859">
    <property type="protein sequence ID" value="EXC19372.1"/>
    <property type="molecule type" value="Genomic_DNA"/>
</dbReference>
<dbReference type="Gene3D" id="1.20.1250.20">
    <property type="entry name" value="MFS general substrate transporter like domains"/>
    <property type="match status" value="1"/>
</dbReference>
<keyword evidence="3" id="KW-1185">Reference proteome</keyword>
<keyword evidence="1" id="KW-0812">Transmembrane</keyword>
<reference evidence="3" key="1">
    <citation type="submission" date="2013-01" db="EMBL/GenBank/DDBJ databases">
        <title>Draft Genome Sequence of a Mulberry Tree, Morus notabilis C.K. Schneid.</title>
        <authorList>
            <person name="He N."/>
            <person name="Zhao S."/>
        </authorList>
    </citation>
    <scope>NUCLEOTIDE SEQUENCE</scope>
</reference>
<gene>
    <name evidence="2" type="ORF">L484_010389</name>
</gene>
<name>W9S7I9_9ROSA</name>
<dbReference type="InterPro" id="IPR036259">
    <property type="entry name" value="MFS_trans_sf"/>
</dbReference>